<feature type="non-terminal residue" evidence="1">
    <location>
        <position position="86"/>
    </location>
</feature>
<dbReference type="Pfam" id="PF02423">
    <property type="entry name" value="OCD_Mu_crystall"/>
    <property type="match status" value="1"/>
</dbReference>
<dbReference type="InterPro" id="IPR003462">
    <property type="entry name" value="ODC_Mu_crystall"/>
</dbReference>
<proteinExistence type="predicted"/>
<dbReference type="EMBL" id="WJHE01000786">
    <property type="protein sequence ID" value="MST33951.1"/>
    <property type="molecule type" value="Genomic_DNA"/>
</dbReference>
<accession>A0ABW9QWP7</accession>
<dbReference type="InterPro" id="IPR023401">
    <property type="entry name" value="ODC_N"/>
</dbReference>
<dbReference type="Gene3D" id="3.30.1780.10">
    <property type="entry name" value="ornithine cyclodeaminase, domain 1"/>
    <property type="match status" value="1"/>
</dbReference>
<reference evidence="1 2" key="1">
    <citation type="submission" date="2019-11" db="EMBL/GenBank/DDBJ databases">
        <title>Acidiferrimicrobium australis gen. nov., sp. nov., an acidophilic and obligately heterotrophic, member of the Actinobacteria that catalyses dissimilatory oxido- reduction of iron isolated from metal-rich acidic water in Chile.</title>
        <authorList>
            <person name="Gonzalez D."/>
            <person name="Huber K."/>
            <person name="Hedrich S."/>
            <person name="Rojas-Villalobos C."/>
            <person name="Quatrini R."/>
            <person name="Dinamarca M.A."/>
            <person name="Schwarz A."/>
            <person name="Canales C."/>
            <person name="Nancucheo I."/>
        </authorList>
    </citation>
    <scope>NUCLEOTIDE SEQUENCE [LARGE SCALE GENOMIC DNA]</scope>
    <source>
        <strain evidence="1 2">USS-CCA1</strain>
    </source>
</reference>
<comment type="caution">
    <text evidence="1">The sequence shown here is derived from an EMBL/GenBank/DDBJ whole genome shotgun (WGS) entry which is preliminary data.</text>
</comment>
<keyword evidence="2" id="KW-1185">Reference proteome</keyword>
<dbReference type="InterPro" id="IPR036291">
    <property type="entry name" value="NAD(P)-bd_dom_sf"/>
</dbReference>
<gene>
    <name evidence="1" type="ORF">GHK86_14635</name>
</gene>
<organism evidence="1 2">
    <name type="scientific">Acidiferrimicrobium australe</name>
    <dbReference type="NCBI Taxonomy" id="2664430"/>
    <lineage>
        <taxon>Bacteria</taxon>
        <taxon>Bacillati</taxon>
        <taxon>Actinomycetota</taxon>
        <taxon>Acidimicrobiia</taxon>
        <taxon>Acidimicrobiales</taxon>
        <taxon>Acidimicrobiaceae</taxon>
        <taxon>Acidiferrimicrobium</taxon>
    </lineage>
</organism>
<name>A0ABW9QWP7_9ACTN</name>
<dbReference type="Proteomes" id="UP000437736">
    <property type="component" value="Unassembled WGS sequence"/>
</dbReference>
<evidence type="ECO:0000313" key="2">
    <source>
        <dbReference type="Proteomes" id="UP000437736"/>
    </source>
</evidence>
<sequence length="86" mass="8564">MPTVLVVSDAEVRRLLDVGELAVALEEALVALAAGRASVPPRVAARTPAGLLGSMPGYVPGVGLAAKLVSVYPANPAAGLPSHQAV</sequence>
<evidence type="ECO:0000313" key="1">
    <source>
        <dbReference type="EMBL" id="MST33951.1"/>
    </source>
</evidence>
<dbReference type="SUPFAM" id="SSF51735">
    <property type="entry name" value="NAD(P)-binding Rossmann-fold domains"/>
    <property type="match status" value="1"/>
</dbReference>
<protein>
    <submittedName>
        <fullName evidence="1">Ornithine cyclodeaminase family protein</fullName>
    </submittedName>
</protein>